<dbReference type="PATRIC" id="fig|1121022.4.peg.2222"/>
<keyword evidence="3" id="KW-1185">Reference proteome</keyword>
<dbReference type="EMBL" id="AWGB01000020">
    <property type="protein sequence ID" value="ESQ90968.1"/>
    <property type="molecule type" value="Genomic_DNA"/>
</dbReference>
<evidence type="ECO:0000313" key="3">
    <source>
        <dbReference type="Proteomes" id="UP000017837"/>
    </source>
</evidence>
<dbReference type="Pfam" id="PF05016">
    <property type="entry name" value="ParE_toxin"/>
    <property type="match status" value="1"/>
</dbReference>
<reference evidence="2 3" key="1">
    <citation type="journal article" date="2014" name="Nature">
        <title>Sequential evolution of bacterial morphology by co-option of a developmental regulator.</title>
        <authorList>
            <person name="Jiang C."/>
            <person name="Brown P.J."/>
            <person name="Ducret A."/>
            <person name="Brun Y.V."/>
        </authorList>
    </citation>
    <scope>NUCLEOTIDE SEQUENCE [LARGE SCALE GENOMIC DNA]</scope>
    <source>
        <strain evidence="2 3">DSM 16100</strain>
    </source>
</reference>
<dbReference type="InterPro" id="IPR007712">
    <property type="entry name" value="RelE/ParE_toxin"/>
</dbReference>
<keyword evidence="1" id="KW-1277">Toxin-antitoxin system</keyword>
<sequence>MNTKTYRLTLTAEMHLKKAVRDTKERWGIAQARQYSAALLAGFQHIAENHEGFNSPHRDDLATGTGFLIHLVEHRYIAFQPYDKDTIIIIGIFHESMDMPNRLKELQHMTMHEIATIQRES</sequence>
<evidence type="ECO:0008006" key="4">
    <source>
        <dbReference type="Google" id="ProtNLM"/>
    </source>
</evidence>
<organism evidence="2 3">
    <name type="scientific">Asticcacaulis benevestitus DSM 16100 = ATCC BAA-896</name>
    <dbReference type="NCBI Taxonomy" id="1121022"/>
    <lineage>
        <taxon>Bacteria</taxon>
        <taxon>Pseudomonadati</taxon>
        <taxon>Pseudomonadota</taxon>
        <taxon>Alphaproteobacteria</taxon>
        <taxon>Caulobacterales</taxon>
        <taxon>Caulobacteraceae</taxon>
        <taxon>Asticcacaulis</taxon>
    </lineage>
</organism>
<protein>
    <recommendedName>
        <fullName evidence="4">Plasmid stabilization protein</fullName>
    </recommendedName>
</protein>
<dbReference type="OrthoDB" id="7173315at2"/>
<dbReference type="AlphaFoldDB" id="V4RI04"/>
<name>V4RI04_9CAUL</name>
<dbReference type="Proteomes" id="UP000017837">
    <property type="component" value="Unassembled WGS sequence"/>
</dbReference>
<gene>
    <name evidence="2" type="ORF">ABENE_10990</name>
</gene>
<dbReference type="Gene3D" id="3.30.2310.20">
    <property type="entry name" value="RelE-like"/>
    <property type="match status" value="1"/>
</dbReference>
<evidence type="ECO:0000256" key="1">
    <source>
        <dbReference type="ARBA" id="ARBA00022649"/>
    </source>
</evidence>
<accession>V4RI04</accession>
<evidence type="ECO:0000313" key="2">
    <source>
        <dbReference type="EMBL" id="ESQ90968.1"/>
    </source>
</evidence>
<proteinExistence type="predicted"/>
<dbReference type="STRING" id="1121022.GCA_000376105_02994"/>
<dbReference type="RefSeq" id="WP_018082659.1">
    <property type="nucleotide sequence ID" value="NZ_AQWM01000017.1"/>
</dbReference>
<dbReference type="InterPro" id="IPR035093">
    <property type="entry name" value="RelE/ParE_toxin_dom_sf"/>
</dbReference>
<dbReference type="eggNOG" id="COG3668">
    <property type="taxonomic scope" value="Bacteria"/>
</dbReference>
<comment type="caution">
    <text evidence="2">The sequence shown here is derived from an EMBL/GenBank/DDBJ whole genome shotgun (WGS) entry which is preliminary data.</text>
</comment>